<dbReference type="PANTHER" id="PTHR12830:SF9">
    <property type="entry name" value="ANAPHASE-PROMOTING COMPLEX SUBUNIT 5"/>
    <property type="match status" value="1"/>
</dbReference>
<evidence type="ECO:0000256" key="2">
    <source>
        <dbReference type="ARBA" id="ARBA00016066"/>
    </source>
</evidence>
<dbReference type="InterPro" id="IPR037679">
    <property type="entry name" value="Apc5"/>
</dbReference>
<dbReference type="GO" id="GO:0031145">
    <property type="term" value="P:anaphase-promoting complex-dependent catabolic process"/>
    <property type="evidence" value="ECO:0007669"/>
    <property type="project" value="TreeGrafter"/>
</dbReference>
<reference evidence="8" key="1">
    <citation type="submission" date="2023-02" db="EMBL/GenBank/DDBJ databases">
        <title>Mating type loci evolution in Malassezia.</title>
        <authorList>
            <person name="Coelho M.A."/>
        </authorList>
    </citation>
    <scope>NUCLEOTIDE SEQUENCE</scope>
    <source>
        <strain evidence="8">CBS 14136</strain>
    </source>
</reference>
<evidence type="ECO:0000256" key="1">
    <source>
        <dbReference type="ARBA" id="ARBA00007450"/>
    </source>
</evidence>
<keyword evidence="9" id="KW-1185">Reference proteome</keyword>
<dbReference type="Proteomes" id="UP001214628">
    <property type="component" value="Chromosome 1"/>
</dbReference>
<keyword evidence="3" id="KW-0132">Cell division</keyword>
<dbReference type="PANTHER" id="PTHR12830">
    <property type="entry name" value="ANAPHASE-PROMOTING COMPLEX SUBUNIT 5"/>
    <property type="match status" value="1"/>
</dbReference>
<evidence type="ECO:0000256" key="4">
    <source>
        <dbReference type="ARBA" id="ARBA00022776"/>
    </source>
</evidence>
<dbReference type="GO" id="GO:0045842">
    <property type="term" value="P:positive regulation of mitotic metaphase/anaphase transition"/>
    <property type="evidence" value="ECO:0007669"/>
    <property type="project" value="TreeGrafter"/>
</dbReference>
<name>A0AAF0FD78_9BASI</name>
<keyword evidence="6" id="KW-0131">Cell cycle</keyword>
<dbReference type="GO" id="GO:0051301">
    <property type="term" value="P:cell division"/>
    <property type="evidence" value="ECO:0007669"/>
    <property type="project" value="UniProtKB-KW"/>
</dbReference>
<keyword evidence="5" id="KW-0833">Ubl conjugation pathway</keyword>
<evidence type="ECO:0000256" key="3">
    <source>
        <dbReference type="ARBA" id="ARBA00022618"/>
    </source>
</evidence>
<dbReference type="GO" id="GO:0005680">
    <property type="term" value="C:anaphase-promoting complex"/>
    <property type="evidence" value="ECO:0007669"/>
    <property type="project" value="InterPro"/>
</dbReference>
<dbReference type="GO" id="GO:0070979">
    <property type="term" value="P:protein K11-linked ubiquitination"/>
    <property type="evidence" value="ECO:0007669"/>
    <property type="project" value="TreeGrafter"/>
</dbReference>
<proteinExistence type="inferred from homology"/>
<organism evidence="8 9">
    <name type="scientific">Malassezia psittaci</name>
    <dbReference type="NCBI Taxonomy" id="1821823"/>
    <lineage>
        <taxon>Eukaryota</taxon>
        <taxon>Fungi</taxon>
        <taxon>Dikarya</taxon>
        <taxon>Basidiomycota</taxon>
        <taxon>Ustilaginomycotina</taxon>
        <taxon>Malasseziomycetes</taxon>
        <taxon>Malasseziales</taxon>
        <taxon>Malasseziaceae</taxon>
        <taxon>Malassezia</taxon>
    </lineage>
</organism>
<sequence>MLRCGSQVALDGNSIALLTVITYFCQAAPPYGEERAQSALLLFITRMIESLDSMPRCLAEFQAALQRALASYPEMYEGLETYIKHWFLLFDNVDGLTELFHAKLPECLYDPQEEVLEGAQLLDRRSYLGLFVRRARLAFEMLLDLERLQLAAKCGIWRSDSSDALFDEWRSNDKAKAYLKWWNTTQRGDYEAAKNELHAFFDLTLPGCDQDLHQHALLNLAKFHMDTDGYSAARTTLNEAILLARTAGDTECMQACDHLLQQLTFLDSKSANSHSGLLTRRELDSQLNSGAYAPLTLWKADQYRQRGKPLLSIVQMLADAAWRSRSSTRKSCLDWEPRPSIERSAACPSAVLAQTWLQIGVWPVAESYIHHIDCVGQSKPAWRELRLTAFITKSYAEAESGEYVAAIYALTQPKVLECISSMAMWNTWQTAIWHVVNLRARRQNHTATLRHIESVAPDLPLHHQQLGSASEHMAVHQFKYARKAITTQLLHQDLDEILKSIATAEQQNWYPLQRQGLALLAKYLMDSSPDDHQAINSIFDEILPASLADFNVERRGYIQFFYSTMRLAVLDFEGASRWLQHSEKGTLPLTDADFAQAQNFAEQAACLYLLARIADQLKDPSSRSSYAQAYIHARQLQQQAASSVTIDASLPHLHTLISAVGRRFND</sequence>
<feature type="domain" description="Anaphase-promoting complex subunit 5" evidence="7">
    <location>
        <begin position="178"/>
        <end position="263"/>
    </location>
</feature>
<keyword evidence="4" id="KW-0498">Mitosis</keyword>
<accession>A0AAF0FD78</accession>
<evidence type="ECO:0000259" key="7">
    <source>
        <dbReference type="Pfam" id="PF12862"/>
    </source>
</evidence>
<dbReference type="Pfam" id="PF12862">
    <property type="entry name" value="ANAPC5"/>
    <property type="match status" value="1"/>
</dbReference>
<evidence type="ECO:0000313" key="9">
    <source>
        <dbReference type="Proteomes" id="UP001214628"/>
    </source>
</evidence>
<gene>
    <name evidence="8" type="ORF">MPSI1_001331</name>
</gene>
<evidence type="ECO:0000313" key="8">
    <source>
        <dbReference type="EMBL" id="WFD42683.1"/>
    </source>
</evidence>
<evidence type="ECO:0000256" key="5">
    <source>
        <dbReference type="ARBA" id="ARBA00022786"/>
    </source>
</evidence>
<evidence type="ECO:0000256" key="6">
    <source>
        <dbReference type="ARBA" id="ARBA00023306"/>
    </source>
</evidence>
<protein>
    <recommendedName>
        <fullName evidence="2">Anaphase-promoting complex subunit 5</fullName>
    </recommendedName>
</protein>
<comment type="similarity">
    <text evidence="1">Belongs to the APC5 family.</text>
</comment>
<dbReference type="InterPro" id="IPR026000">
    <property type="entry name" value="Apc5_dom"/>
</dbReference>
<dbReference type="AlphaFoldDB" id="A0AAF0FD78"/>
<dbReference type="EMBL" id="CP118375">
    <property type="protein sequence ID" value="WFD42683.1"/>
    <property type="molecule type" value="Genomic_DNA"/>
</dbReference>